<dbReference type="EMBL" id="PFBP01000003">
    <property type="protein sequence ID" value="PIT90130.1"/>
    <property type="molecule type" value="Genomic_DNA"/>
</dbReference>
<evidence type="ECO:0000313" key="3">
    <source>
        <dbReference type="Proteomes" id="UP000231464"/>
    </source>
</evidence>
<organism evidence="2 3">
    <name type="scientific">Candidatus Kuenenbacteria bacterium CG10_big_fil_rev_8_21_14_0_10_36_11</name>
    <dbReference type="NCBI Taxonomy" id="1974618"/>
    <lineage>
        <taxon>Bacteria</taxon>
        <taxon>Candidatus Kueneniibacteriota</taxon>
    </lineage>
</organism>
<dbReference type="InterPro" id="IPR025714">
    <property type="entry name" value="Methyltranfer_dom"/>
</dbReference>
<sequence>MNNNKHVPGGTELLNPSDLIKNKLGVFYGAKVADLGCGGAGFFALQNAEVVGPNGLVYAVDVLKSALANVEARAKISGFKNIKTVWSNLEKYGATKINNESVDFTLLINILFQNKNHLEILKEAARLTKKGGKILIVDWKEGRFPIGPAPDDKVKAGEVTTMAQNLGLNLEQQFDAGLFHYGLIFMK</sequence>
<reference evidence="3" key="1">
    <citation type="submission" date="2017-09" db="EMBL/GenBank/DDBJ databases">
        <title>Depth-based differentiation of microbial function through sediment-hosted aquifers and enrichment of novel symbionts in the deep terrestrial subsurface.</title>
        <authorList>
            <person name="Probst A.J."/>
            <person name="Ladd B."/>
            <person name="Jarett J.K."/>
            <person name="Geller-Mcgrath D.E."/>
            <person name="Sieber C.M.K."/>
            <person name="Emerson J.B."/>
            <person name="Anantharaman K."/>
            <person name="Thomas B.C."/>
            <person name="Malmstrom R."/>
            <person name="Stieglmeier M."/>
            <person name="Klingl A."/>
            <person name="Woyke T."/>
            <person name="Ryan C.M."/>
            <person name="Banfield J.F."/>
        </authorList>
    </citation>
    <scope>NUCLEOTIDE SEQUENCE [LARGE SCALE GENOMIC DNA]</scope>
</reference>
<gene>
    <name evidence="2" type="ORF">COU23_00245</name>
</gene>
<dbReference type="CDD" id="cd02440">
    <property type="entry name" value="AdoMet_MTases"/>
    <property type="match status" value="1"/>
</dbReference>
<comment type="caution">
    <text evidence="2">The sequence shown here is derived from an EMBL/GenBank/DDBJ whole genome shotgun (WGS) entry which is preliminary data.</text>
</comment>
<dbReference type="InterPro" id="IPR029063">
    <property type="entry name" value="SAM-dependent_MTases_sf"/>
</dbReference>
<dbReference type="Proteomes" id="UP000231464">
    <property type="component" value="Unassembled WGS sequence"/>
</dbReference>
<feature type="domain" description="Methyltransferase" evidence="1">
    <location>
        <begin position="29"/>
        <end position="145"/>
    </location>
</feature>
<evidence type="ECO:0000313" key="2">
    <source>
        <dbReference type="EMBL" id="PIT90130.1"/>
    </source>
</evidence>
<protein>
    <recommendedName>
        <fullName evidence="1">Methyltransferase domain-containing protein</fullName>
    </recommendedName>
</protein>
<dbReference type="SUPFAM" id="SSF53335">
    <property type="entry name" value="S-adenosyl-L-methionine-dependent methyltransferases"/>
    <property type="match status" value="1"/>
</dbReference>
<dbReference type="Gene3D" id="3.40.50.150">
    <property type="entry name" value="Vaccinia Virus protein VP39"/>
    <property type="match status" value="1"/>
</dbReference>
<dbReference type="Pfam" id="PF13847">
    <property type="entry name" value="Methyltransf_31"/>
    <property type="match status" value="1"/>
</dbReference>
<dbReference type="AlphaFoldDB" id="A0A2M6WBE5"/>
<accession>A0A2M6WBE5</accession>
<name>A0A2M6WBE5_9BACT</name>
<evidence type="ECO:0000259" key="1">
    <source>
        <dbReference type="Pfam" id="PF13847"/>
    </source>
</evidence>
<proteinExistence type="predicted"/>